<dbReference type="EMBL" id="CATOUU010000654">
    <property type="protein sequence ID" value="CAI9938139.1"/>
    <property type="molecule type" value="Genomic_DNA"/>
</dbReference>
<evidence type="ECO:0000313" key="3">
    <source>
        <dbReference type="Proteomes" id="UP001642409"/>
    </source>
</evidence>
<dbReference type="Proteomes" id="UP001642409">
    <property type="component" value="Unassembled WGS sequence"/>
</dbReference>
<reference evidence="2 3" key="2">
    <citation type="submission" date="2024-07" db="EMBL/GenBank/DDBJ databases">
        <authorList>
            <person name="Akdeniz Z."/>
        </authorList>
    </citation>
    <scope>NUCLEOTIDE SEQUENCE [LARGE SCALE GENOMIC DNA]</scope>
</reference>
<organism evidence="1">
    <name type="scientific">Hexamita inflata</name>
    <dbReference type="NCBI Taxonomy" id="28002"/>
    <lineage>
        <taxon>Eukaryota</taxon>
        <taxon>Metamonada</taxon>
        <taxon>Diplomonadida</taxon>
        <taxon>Hexamitidae</taxon>
        <taxon>Hexamitinae</taxon>
        <taxon>Hexamita</taxon>
    </lineage>
</organism>
<keyword evidence="3" id="KW-1185">Reference proteome</keyword>
<protein>
    <submittedName>
        <fullName evidence="2">Hypothetical_protein</fullName>
    </submittedName>
</protein>
<dbReference type="AlphaFoldDB" id="A0AA86U2N2"/>
<name>A0AA86U2N2_9EUKA</name>
<sequence length="135" mass="16121">MQYNYNIVTPELPPKPTYCHVYFPIYCYYQIYKIVYLCNRALICLTNARLFRAHDVRARYYQCIYTIINCNAAVFAINICLSTKINEYYRQLRQNWPFFTISPFLSNQDQESILSLRYHSSNLLTVSPEQAFPNQ</sequence>
<proteinExistence type="predicted"/>
<evidence type="ECO:0000313" key="1">
    <source>
        <dbReference type="EMBL" id="CAI9938139.1"/>
    </source>
</evidence>
<accession>A0AA86U2N2</accession>
<gene>
    <name evidence="2" type="ORF">HINF_LOCUS11274</name>
    <name evidence="1" type="ORF">HINF_LOCUS25784</name>
</gene>
<dbReference type="EMBL" id="CAXDID020000025">
    <property type="protein sequence ID" value="CAL5990301.1"/>
    <property type="molecule type" value="Genomic_DNA"/>
</dbReference>
<reference evidence="1" key="1">
    <citation type="submission" date="2023-06" db="EMBL/GenBank/DDBJ databases">
        <authorList>
            <person name="Kurt Z."/>
        </authorList>
    </citation>
    <scope>NUCLEOTIDE SEQUENCE</scope>
</reference>
<comment type="caution">
    <text evidence="1">The sequence shown here is derived from an EMBL/GenBank/DDBJ whole genome shotgun (WGS) entry which is preliminary data.</text>
</comment>
<evidence type="ECO:0000313" key="2">
    <source>
        <dbReference type="EMBL" id="CAL5990301.1"/>
    </source>
</evidence>